<reference evidence="3 4" key="1">
    <citation type="submission" date="2021-03" db="EMBL/GenBank/DDBJ databases">
        <title>Haloterrigena longa sp. nov. and Haloterrigena limicola sp. nov., extremely halophilic archaea isolated from a salt lake.</title>
        <authorList>
            <person name="Henglin C."/>
        </authorList>
    </citation>
    <scope>NUCLEOTIDE SEQUENCE [LARGE SCALE GENOMIC DNA]</scope>
    <source>
        <strain evidence="3 4">KZCA68</strain>
    </source>
</reference>
<keyword evidence="2" id="KW-0963">Cytoplasm</keyword>
<keyword evidence="2" id="KW-0540">Nuclease</keyword>
<keyword evidence="4" id="KW-1185">Reference proteome</keyword>
<sequence>MKHLPKHLQPRWRYLAVSLETRPGAAIDRRAFQRECWYAAQNLLGDPGSARADMTVVRFAFDDGSGDAIVRVRRGETDPARAALACIDEIDGDAVGLRVRGISGTIRAADEKFVRN</sequence>
<keyword evidence="2" id="KW-0378">Hydrolase</keyword>
<dbReference type="AlphaFoldDB" id="A0A8A2VC48"/>
<dbReference type="GO" id="GO:0001682">
    <property type="term" value="P:tRNA 5'-leader removal"/>
    <property type="evidence" value="ECO:0007669"/>
    <property type="project" value="UniProtKB-UniRule"/>
</dbReference>
<dbReference type="Gene3D" id="3.30.70.3250">
    <property type="entry name" value="Ribonuclease P, Pop5 subunit"/>
    <property type="match status" value="1"/>
</dbReference>
<evidence type="ECO:0000313" key="4">
    <source>
        <dbReference type="Proteomes" id="UP000663203"/>
    </source>
</evidence>
<dbReference type="GO" id="GO:0004526">
    <property type="term" value="F:ribonuclease P activity"/>
    <property type="evidence" value="ECO:0007669"/>
    <property type="project" value="UniProtKB-UniRule"/>
</dbReference>
<dbReference type="Proteomes" id="UP000663203">
    <property type="component" value="Chromosome"/>
</dbReference>
<keyword evidence="1 2" id="KW-0819">tRNA processing</keyword>
<evidence type="ECO:0000313" key="3">
    <source>
        <dbReference type="EMBL" id="QSW98746.1"/>
    </source>
</evidence>
<proteinExistence type="inferred from homology"/>
<dbReference type="SUPFAM" id="SSF160350">
    <property type="entry name" value="Rnp2-like"/>
    <property type="match status" value="1"/>
</dbReference>
<dbReference type="EMBL" id="CP071462">
    <property type="protein sequence ID" value="QSW98746.1"/>
    <property type="molecule type" value="Genomic_DNA"/>
</dbReference>
<comment type="subcellular location">
    <subcellularLocation>
        <location evidence="2">Cytoplasm</location>
    </subcellularLocation>
</comment>
<comment type="function">
    <text evidence="2">Part of ribonuclease P, a protein complex that generates mature tRNA molecules by cleaving their 5'-ends.</text>
</comment>
<dbReference type="GO" id="GO:0005737">
    <property type="term" value="C:cytoplasm"/>
    <property type="evidence" value="ECO:0007669"/>
    <property type="project" value="UniProtKB-SubCell"/>
</dbReference>
<evidence type="ECO:0000256" key="1">
    <source>
        <dbReference type="ARBA" id="ARBA00022694"/>
    </source>
</evidence>
<protein>
    <recommendedName>
        <fullName evidence="2">Ribonuclease P protein component 2</fullName>
        <shortName evidence="2">RNase P component 2</shortName>
        <ecNumber evidence="2">3.1.26.5</ecNumber>
    </recommendedName>
    <alternativeName>
        <fullName evidence="2">Pop5</fullName>
    </alternativeName>
</protein>
<comment type="catalytic activity">
    <reaction evidence="2">
        <text>Endonucleolytic cleavage of RNA, removing 5'-extranucleotides from tRNA precursor.</text>
        <dbReference type="EC" id="3.1.26.5"/>
    </reaction>
</comment>
<accession>A0A8A2VC48</accession>
<gene>
    <name evidence="2" type="primary">rnp2</name>
    <name evidence="3" type="ORF">J0X25_15310</name>
</gene>
<dbReference type="HAMAP" id="MF_00755">
    <property type="entry name" value="RNase_P_2"/>
    <property type="match status" value="1"/>
</dbReference>
<dbReference type="GO" id="GO:0030677">
    <property type="term" value="C:ribonuclease P complex"/>
    <property type="evidence" value="ECO:0007669"/>
    <property type="project" value="UniProtKB-UniRule"/>
</dbReference>
<evidence type="ECO:0000256" key="2">
    <source>
        <dbReference type="HAMAP-Rule" id="MF_00755"/>
    </source>
</evidence>
<organism evidence="3 4">
    <name type="scientific">Haloterrigena alkaliphila</name>
    <dbReference type="NCBI Taxonomy" id="2816475"/>
    <lineage>
        <taxon>Archaea</taxon>
        <taxon>Methanobacteriati</taxon>
        <taxon>Methanobacteriota</taxon>
        <taxon>Stenosarchaea group</taxon>
        <taxon>Halobacteria</taxon>
        <taxon>Halobacteriales</taxon>
        <taxon>Natrialbaceae</taxon>
        <taxon>Haloterrigena</taxon>
    </lineage>
</organism>
<comment type="similarity">
    <text evidence="2">Belongs to the eukaryotic/archaeal RNase P protein component 2 family.</text>
</comment>
<keyword evidence="2" id="KW-0255">Endonuclease</keyword>
<dbReference type="EC" id="3.1.26.5" evidence="2"/>
<dbReference type="Pfam" id="PF01900">
    <property type="entry name" value="RNase_P_Rpp14"/>
    <property type="match status" value="1"/>
</dbReference>
<comment type="subunit">
    <text evidence="2">Consists of a catalytic RNA component and at least 4-5 protein subunits.</text>
</comment>
<name>A0A8A2VC48_9EURY</name>
<dbReference type="InterPro" id="IPR038085">
    <property type="entry name" value="Rnp2-like_sf"/>
</dbReference>
<dbReference type="InterPro" id="IPR002759">
    <property type="entry name" value="Pop5/Rpp14/Rnp2-like"/>
</dbReference>